<dbReference type="PROSITE" id="PS51502">
    <property type="entry name" value="S_R_A_B_BARREL"/>
    <property type="match status" value="1"/>
</dbReference>
<dbReference type="Gene3D" id="3.30.70.100">
    <property type="match status" value="1"/>
</dbReference>
<dbReference type="InterPro" id="IPR013097">
    <property type="entry name" value="Dabb"/>
</dbReference>
<dbReference type="PROSITE" id="PS51257">
    <property type="entry name" value="PROKAR_LIPOPROTEIN"/>
    <property type="match status" value="1"/>
</dbReference>
<feature type="signal peptide" evidence="1">
    <location>
        <begin position="1"/>
        <end position="22"/>
    </location>
</feature>
<keyword evidence="1" id="KW-0732">Signal</keyword>
<dbReference type="InterPro" id="IPR011008">
    <property type="entry name" value="Dimeric_a/b-barrel"/>
</dbReference>
<accession>A0A975G8P6</accession>
<proteinExistence type="predicted"/>
<keyword evidence="4" id="KW-1185">Reference proteome</keyword>
<evidence type="ECO:0000256" key="1">
    <source>
        <dbReference type="SAM" id="SignalP"/>
    </source>
</evidence>
<organism evidence="3 4">
    <name type="scientific">Luteolibacter ambystomatis</name>
    <dbReference type="NCBI Taxonomy" id="2824561"/>
    <lineage>
        <taxon>Bacteria</taxon>
        <taxon>Pseudomonadati</taxon>
        <taxon>Verrucomicrobiota</taxon>
        <taxon>Verrucomicrobiia</taxon>
        <taxon>Verrucomicrobiales</taxon>
        <taxon>Verrucomicrobiaceae</taxon>
        <taxon>Luteolibacter</taxon>
    </lineage>
</organism>
<gene>
    <name evidence="3" type="ORF">KBB96_18605</name>
</gene>
<dbReference type="EMBL" id="CP073100">
    <property type="protein sequence ID" value="QUE50858.1"/>
    <property type="molecule type" value="Genomic_DNA"/>
</dbReference>
<dbReference type="KEGG" id="lamb:KBB96_18605"/>
<feature type="domain" description="Stress-response A/B barrel" evidence="2">
    <location>
        <begin position="30"/>
        <end position="126"/>
    </location>
</feature>
<protein>
    <submittedName>
        <fullName evidence="3">Dabb family protein</fullName>
    </submittedName>
</protein>
<evidence type="ECO:0000313" key="4">
    <source>
        <dbReference type="Proteomes" id="UP000676169"/>
    </source>
</evidence>
<evidence type="ECO:0000259" key="2">
    <source>
        <dbReference type="PROSITE" id="PS51502"/>
    </source>
</evidence>
<dbReference type="Pfam" id="PF07876">
    <property type="entry name" value="Dabb"/>
    <property type="match status" value="1"/>
</dbReference>
<feature type="chain" id="PRO_5037686014" evidence="1">
    <location>
        <begin position="23"/>
        <end position="128"/>
    </location>
</feature>
<reference evidence="3" key="1">
    <citation type="submission" date="2021-04" db="EMBL/GenBank/DDBJ databases">
        <title>Luteolibacter sp. 32A isolated from the skin of an Anderson's salamander (Ambystoma andersonii).</title>
        <authorList>
            <person name="Spergser J."/>
            <person name="Busse H.-J."/>
        </authorList>
    </citation>
    <scope>NUCLEOTIDE SEQUENCE</scope>
    <source>
        <strain evidence="3">32A</strain>
    </source>
</reference>
<dbReference type="SMART" id="SM00886">
    <property type="entry name" value="Dabb"/>
    <property type="match status" value="1"/>
</dbReference>
<name>A0A975G8P6_9BACT</name>
<sequence length="128" mass="13763">MKALLALVPVLALASCATSPLAPPAGPGTVDHIVLIWLKKPGNAADKQAISATADEFRAIPGMKFYDKGTALQSDRPVVDDSFDFALVSRFESAAALHAYENHPLHQKKVAEVLKPLSKKIVVYDVTR</sequence>
<dbReference type="RefSeq" id="WP_211630997.1">
    <property type="nucleotide sequence ID" value="NZ_CP073100.1"/>
</dbReference>
<dbReference type="SUPFAM" id="SSF54909">
    <property type="entry name" value="Dimeric alpha+beta barrel"/>
    <property type="match status" value="1"/>
</dbReference>
<evidence type="ECO:0000313" key="3">
    <source>
        <dbReference type="EMBL" id="QUE50858.1"/>
    </source>
</evidence>
<dbReference type="AlphaFoldDB" id="A0A975G8P6"/>
<dbReference type="Proteomes" id="UP000676169">
    <property type="component" value="Chromosome"/>
</dbReference>